<dbReference type="AlphaFoldDB" id="A0A382T798"/>
<name>A0A382T798_9ZZZZ</name>
<sequence>MTFLSYSKKEKGFYTGCCKQLAPSLQRIFRHKAVRTLTIYTEIGLIFSCFPCGILRQQA</sequence>
<dbReference type="EMBL" id="UINC01134462">
    <property type="protein sequence ID" value="SVD18020.1"/>
    <property type="molecule type" value="Genomic_DNA"/>
</dbReference>
<accession>A0A382T798</accession>
<proteinExistence type="predicted"/>
<organism evidence="1">
    <name type="scientific">marine metagenome</name>
    <dbReference type="NCBI Taxonomy" id="408172"/>
    <lineage>
        <taxon>unclassified sequences</taxon>
        <taxon>metagenomes</taxon>
        <taxon>ecological metagenomes</taxon>
    </lineage>
</organism>
<reference evidence="1" key="1">
    <citation type="submission" date="2018-05" db="EMBL/GenBank/DDBJ databases">
        <authorList>
            <person name="Lanie J.A."/>
            <person name="Ng W.-L."/>
            <person name="Kazmierczak K.M."/>
            <person name="Andrzejewski T.M."/>
            <person name="Davidsen T.M."/>
            <person name="Wayne K.J."/>
            <person name="Tettelin H."/>
            <person name="Glass J.I."/>
            <person name="Rusch D."/>
            <person name="Podicherti R."/>
            <person name="Tsui H.-C.T."/>
            <person name="Winkler M.E."/>
        </authorList>
    </citation>
    <scope>NUCLEOTIDE SEQUENCE</scope>
</reference>
<protein>
    <submittedName>
        <fullName evidence="1">Uncharacterized protein</fullName>
    </submittedName>
</protein>
<gene>
    <name evidence="1" type="ORF">METZ01_LOCUS370874</name>
</gene>
<evidence type="ECO:0000313" key="1">
    <source>
        <dbReference type="EMBL" id="SVD18020.1"/>
    </source>
</evidence>